<organism evidence="2">
    <name type="scientific">Cucumis melo</name>
    <name type="common">Muskmelon</name>
    <dbReference type="NCBI Taxonomy" id="3656"/>
    <lineage>
        <taxon>Eukaryota</taxon>
        <taxon>Viridiplantae</taxon>
        <taxon>Streptophyta</taxon>
        <taxon>Embryophyta</taxon>
        <taxon>Tracheophyta</taxon>
        <taxon>Spermatophyta</taxon>
        <taxon>Magnoliopsida</taxon>
        <taxon>eudicotyledons</taxon>
        <taxon>Gunneridae</taxon>
        <taxon>Pentapetalae</taxon>
        <taxon>rosids</taxon>
        <taxon>fabids</taxon>
        <taxon>Cucurbitales</taxon>
        <taxon>Cucurbitaceae</taxon>
        <taxon>Benincaseae</taxon>
        <taxon>Cucumis</taxon>
    </lineage>
</organism>
<evidence type="ECO:0000313" key="2">
    <source>
        <dbReference type="EnsemblPlants" id="MELO3C029380.2.1"/>
    </source>
</evidence>
<accession>A0A9I9E6C3</accession>
<dbReference type="Gramene" id="MELO3C029380.2.1">
    <property type="protein sequence ID" value="MELO3C029380.2.1"/>
    <property type="gene ID" value="MELO3C029380.2"/>
</dbReference>
<dbReference type="EnsemblPlants" id="MELO3C029380.2.1">
    <property type="protein sequence ID" value="MELO3C029380.2.1"/>
    <property type="gene ID" value="MELO3C029380.2"/>
</dbReference>
<dbReference type="AlphaFoldDB" id="A0A9I9E6C3"/>
<sequence>MIQDAQKADYKRMTKRVLDTIYLAHGQSPSNKGRDLCIDGGMRSKNIEEISQGVLVVLPAKNTSRNSSSSYMKPGGSGDPIPTIVLPLQKTRLGGEMGGPQKQEVLKRKNAKD</sequence>
<proteinExistence type="predicted"/>
<feature type="compositionally biased region" description="Basic and acidic residues" evidence="1">
    <location>
        <begin position="104"/>
        <end position="113"/>
    </location>
</feature>
<reference evidence="2" key="1">
    <citation type="submission" date="2023-03" db="UniProtKB">
        <authorList>
            <consortium name="EnsemblPlants"/>
        </authorList>
    </citation>
    <scope>IDENTIFICATION</scope>
</reference>
<evidence type="ECO:0000256" key="1">
    <source>
        <dbReference type="SAM" id="MobiDB-lite"/>
    </source>
</evidence>
<feature type="region of interest" description="Disordered" evidence="1">
    <location>
        <begin position="64"/>
        <end position="113"/>
    </location>
</feature>
<protein>
    <submittedName>
        <fullName evidence="2">Uncharacterized protein</fullName>
    </submittedName>
</protein>
<name>A0A9I9E6C3_CUCME</name>